<keyword evidence="3" id="KW-1185">Reference proteome</keyword>
<proteinExistence type="predicted"/>
<feature type="chain" id="PRO_5045469317" evidence="2">
    <location>
        <begin position="23"/>
        <end position="151"/>
    </location>
</feature>
<dbReference type="KEGG" id="gmw:113518998"/>
<feature type="signal peptide" evidence="2">
    <location>
        <begin position="1"/>
        <end position="22"/>
    </location>
</feature>
<sequence>MAEVRPCLFLLVMIVSQRLVTGSPSGSSVLCNLFCDDDDSSSDDDYGLLDVLLDPCFACPSGSSDSDSSPSDSADEAGSTPTKPPAPLNLMIPPANGLNVSLENIGGSWWLNLFPWAGGSSAEATTPAATTAAPAATTAANETETTAAPAA</sequence>
<dbReference type="Proteomes" id="UP001652740">
    <property type="component" value="Unplaced"/>
</dbReference>
<name>A0A6J3BRG3_GALME</name>
<evidence type="ECO:0000313" key="3">
    <source>
        <dbReference type="Proteomes" id="UP001652740"/>
    </source>
</evidence>
<feature type="compositionally biased region" description="Low complexity" evidence="1">
    <location>
        <begin position="60"/>
        <end position="79"/>
    </location>
</feature>
<dbReference type="GeneID" id="113518998"/>
<reference evidence="4" key="1">
    <citation type="submission" date="2025-08" db="UniProtKB">
        <authorList>
            <consortium name="RefSeq"/>
        </authorList>
    </citation>
    <scope>IDENTIFICATION</scope>
    <source>
        <tissue evidence="4">Whole larvae</tissue>
    </source>
</reference>
<organism evidence="3 4">
    <name type="scientific">Galleria mellonella</name>
    <name type="common">Greater wax moth</name>
    <dbReference type="NCBI Taxonomy" id="7137"/>
    <lineage>
        <taxon>Eukaryota</taxon>
        <taxon>Metazoa</taxon>
        <taxon>Ecdysozoa</taxon>
        <taxon>Arthropoda</taxon>
        <taxon>Hexapoda</taxon>
        <taxon>Insecta</taxon>
        <taxon>Pterygota</taxon>
        <taxon>Neoptera</taxon>
        <taxon>Endopterygota</taxon>
        <taxon>Lepidoptera</taxon>
        <taxon>Glossata</taxon>
        <taxon>Ditrysia</taxon>
        <taxon>Pyraloidea</taxon>
        <taxon>Pyralidae</taxon>
        <taxon>Galleriinae</taxon>
        <taxon>Galleria</taxon>
    </lineage>
</organism>
<feature type="region of interest" description="Disordered" evidence="1">
    <location>
        <begin position="122"/>
        <end position="151"/>
    </location>
</feature>
<evidence type="ECO:0000256" key="2">
    <source>
        <dbReference type="SAM" id="SignalP"/>
    </source>
</evidence>
<feature type="region of interest" description="Disordered" evidence="1">
    <location>
        <begin position="60"/>
        <end position="90"/>
    </location>
</feature>
<keyword evidence="2" id="KW-0732">Signal</keyword>
<dbReference type="InParanoid" id="A0A6J3BRG3"/>
<protein>
    <submittedName>
        <fullName evidence="4">Uncharacterized protein LOC113518998</fullName>
    </submittedName>
</protein>
<dbReference type="AlphaFoldDB" id="A0A6J3BRG3"/>
<accession>A0A6J3BRG3</accession>
<gene>
    <name evidence="4" type="primary">LOC113518998</name>
</gene>
<dbReference type="RefSeq" id="XP_031763027.2">
    <property type="nucleotide sequence ID" value="XM_031907167.2"/>
</dbReference>
<evidence type="ECO:0000256" key="1">
    <source>
        <dbReference type="SAM" id="MobiDB-lite"/>
    </source>
</evidence>
<evidence type="ECO:0000313" key="4">
    <source>
        <dbReference type="RefSeq" id="XP_031763027.2"/>
    </source>
</evidence>